<dbReference type="AlphaFoldDB" id="A0A848QER1"/>
<dbReference type="EMBL" id="JABCRE010000002">
    <property type="protein sequence ID" value="NMW30982.1"/>
    <property type="molecule type" value="Genomic_DNA"/>
</dbReference>
<feature type="domain" description="Short chain dehydrogenase-like proteobacteria" evidence="1">
    <location>
        <begin position="6"/>
        <end position="101"/>
    </location>
</feature>
<reference evidence="2 3" key="1">
    <citation type="submission" date="2020-04" db="EMBL/GenBank/DDBJ databases">
        <authorList>
            <person name="Liu A."/>
        </authorList>
    </citation>
    <scope>NUCLEOTIDE SEQUENCE [LARGE SCALE GENOMIC DNA]</scope>
    <source>
        <strain evidence="2 3">RZ02</strain>
    </source>
</reference>
<sequence>MQHIVYIDALPKNALDAASKFSANWLPSIREQINAGDSYVLVLPDAAYDHADWRRAAIRDLARTYAPTRLNMISGGDDAAITSTQNYLSDAGGVTGQYLPLSRRGDS</sequence>
<dbReference type="RefSeq" id="WP_170010092.1">
    <property type="nucleotide sequence ID" value="NZ_JABCRE010000002.1"/>
</dbReference>
<gene>
    <name evidence="2" type="ORF">HKD42_02770</name>
</gene>
<dbReference type="Proteomes" id="UP000561181">
    <property type="component" value="Unassembled WGS sequence"/>
</dbReference>
<organism evidence="2 3">
    <name type="scientific">Pontixanthobacter rizhaonensis</name>
    <dbReference type="NCBI Taxonomy" id="2730337"/>
    <lineage>
        <taxon>Bacteria</taxon>
        <taxon>Pseudomonadati</taxon>
        <taxon>Pseudomonadota</taxon>
        <taxon>Alphaproteobacteria</taxon>
        <taxon>Sphingomonadales</taxon>
        <taxon>Erythrobacteraceae</taxon>
        <taxon>Pontixanthobacter</taxon>
    </lineage>
</organism>
<name>A0A848QER1_9SPHN</name>
<dbReference type="InterPro" id="IPR048623">
    <property type="entry name" value="SDR-like_proteobact"/>
</dbReference>
<comment type="caution">
    <text evidence="2">The sequence shown here is derived from an EMBL/GenBank/DDBJ whole genome shotgun (WGS) entry which is preliminary data.</text>
</comment>
<keyword evidence="3" id="KW-1185">Reference proteome</keyword>
<evidence type="ECO:0000259" key="1">
    <source>
        <dbReference type="Pfam" id="PF21777"/>
    </source>
</evidence>
<evidence type="ECO:0000313" key="3">
    <source>
        <dbReference type="Proteomes" id="UP000561181"/>
    </source>
</evidence>
<protein>
    <recommendedName>
        <fullName evidence="1">Short chain dehydrogenase-like proteobacteria domain-containing protein</fullName>
    </recommendedName>
</protein>
<dbReference type="Pfam" id="PF21777">
    <property type="entry name" value="SDR-like"/>
    <property type="match status" value="1"/>
</dbReference>
<accession>A0A848QER1</accession>
<evidence type="ECO:0000313" key="2">
    <source>
        <dbReference type="EMBL" id="NMW30982.1"/>
    </source>
</evidence>
<proteinExistence type="predicted"/>